<organism evidence="1 2">
    <name type="scientific">Cichorium intybus</name>
    <name type="common">Chicory</name>
    <dbReference type="NCBI Taxonomy" id="13427"/>
    <lineage>
        <taxon>Eukaryota</taxon>
        <taxon>Viridiplantae</taxon>
        <taxon>Streptophyta</taxon>
        <taxon>Embryophyta</taxon>
        <taxon>Tracheophyta</taxon>
        <taxon>Spermatophyta</taxon>
        <taxon>Magnoliopsida</taxon>
        <taxon>eudicotyledons</taxon>
        <taxon>Gunneridae</taxon>
        <taxon>Pentapetalae</taxon>
        <taxon>asterids</taxon>
        <taxon>campanulids</taxon>
        <taxon>Asterales</taxon>
        <taxon>Asteraceae</taxon>
        <taxon>Cichorioideae</taxon>
        <taxon>Cichorieae</taxon>
        <taxon>Cichoriinae</taxon>
        <taxon>Cichorium</taxon>
    </lineage>
</organism>
<dbReference type="EMBL" id="CM042017">
    <property type="protein sequence ID" value="KAI3691103.1"/>
    <property type="molecule type" value="Genomic_DNA"/>
</dbReference>
<dbReference type="Proteomes" id="UP001055811">
    <property type="component" value="Linkage Group LG09"/>
</dbReference>
<sequence length="196" mass="22060">MDLNLRINIPNSKTHPDSGLSPTSQSIVSISLFISVKPRPTSPPSTDVDLSCHCWSVCKGCNEVNPQILSLMLMLHFLDFIGQYLINGSVNDLTSEATPFRFSLPSVDYVLPPFITSLLHLNHTVVDETQVISFCCTVNRTNPCEFIEENRGRMDGVNRFWRRRSLQDWLGVGLVYCGSTWDIEPSTMSMRVYTGL</sequence>
<keyword evidence="2" id="KW-1185">Reference proteome</keyword>
<evidence type="ECO:0000313" key="1">
    <source>
        <dbReference type="EMBL" id="KAI3691103.1"/>
    </source>
</evidence>
<name>A0ACB8Z0K6_CICIN</name>
<reference evidence="2" key="1">
    <citation type="journal article" date="2022" name="Mol. Ecol. Resour.">
        <title>The genomes of chicory, endive, great burdock and yacon provide insights into Asteraceae palaeo-polyploidization history and plant inulin production.</title>
        <authorList>
            <person name="Fan W."/>
            <person name="Wang S."/>
            <person name="Wang H."/>
            <person name="Wang A."/>
            <person name="Jiang F."/>
            <person name="Liu H."/>
            <person name="Zhao H."/>
            <person name="Xu D."/>
            <person name="Zhang Y."/>
        </authorList>
    </citation>
    <scope>NUCLEOTIDE SEQUENCE [LARGE SCALE GENOMIC DNA]</scope>
    <source>
        <strain evidence="2">cv. Punajuju</strain>
    </source>
</reference>
<protein>
    <submittedName>
        <fullName evidence="1">Uncharacterized protein</fullName>
    </submittedName>
</protein>
<proteinExistence type="predicted"/>
<evidence type="ECO:0000313" key="2">
    <source>
        <dbReference type="Proteomes" id="UP001055811"/>
    </source>
</evidence>
<comment type="caution">
    <text evidence="1">The sequence shown here is derived from an EMBL/GenBank/DDBJ whole genome shotgun (WGS) entry which is preliminary data.</text>
</comment>
<reference evidence="1 2" key="2">
    <citation type="journal article" date="2022" name="Mol. Ecol. Resour.">
        <title>The genomes of chicory, endive, great burdock and yacon provide insights into Asteraceae paleo-polyploidization history and plant inulin production.</title>
        <authorList>
            <person name="Fan W."/>
            <person name="Wang S."/>
            <person name="Wang H."/>
            <person name="Wang A."/>
            <person name="Jiang F."/>
            <person name="Liu H."/>
            <person name="Zhao H."/>
            <person name="Xu D."/>
            <person name="Zhang Y."/>
        </authorList>
    </citation>
    <scope>NUCLEOTIDE SEQUENCE [LARGE SCALE GENOMIC DNA]</scope>
    <source>
        <strain evidence="2">cv. Punajuju</strain>
        <tissue evidence="1">Leaves</tissue>
    </source>
</reference>
<accession>A0ACB8Z0K6</accession>
<gene>
    <name evidence="1" type="ORF">L2E82_49320</name>
</gene>